<organism evidence="4 5">
    <name type="scientific">Sarcophilus harrisii</name>
    <name type="common">Tasmanian devil</name>
    <name type="synonym">Sarcophilus laniarius</name>
    <dbReference type="NCBI Taxonomy" id="9305"/>
    <lineage>
        <taxon>Eukaryota</taxon>
        <taxon>Metazoa</taxon>
        <taxon>Chordata</taxon>
        <taxon>Craniata</taxon>
        <taxon>Vertebrata</taxon>
        <taxon>Euteleostomi</taxon>
        <taxon>Mammalia</taxon>
        <taxon>Metatheria</taxon>
        <taxon>Dasyuromorphia</taxon>
        <taxon>Dasyuridae</taxon>
        <taxon>Sarcophilus</taxon>
    </lineage>
</organism>
<evidence type="ECO:0000313" key="5">
    <source>
        <dbReference type="Proteomes" id="UP000007648"/>
    </source>
</evidence>
<keyword evidence="5" id="KW-1185">Reference proteome</keyword>
<dbReference type="OrthoDB" id="9451032at2759"/>
<dbReference type="InParanoid" id="A0A7N4V719"/>
<dbReference type="PANTHER" id="PTHR21777:SF0">
    <property type="entry name" value="RCG55159-LIKE"/>
    <property type="match status" value="1"/>
</dbReference>
<feature type="domain" description="SPATA31" evidence="3">
    <location>
        <begin position="223"/>
        <end position="300"/>
    </location>
</feature>
<evidence type="ECO:0000313" key="4">
    <source>
        <dbReference type="Ensembl" id="ENSSHAP00000044082.1"/>
    </source>
</evidence>
<feature type="coiled-coil region" evidence="1">
    <location>
        <begin position="96"/>
        <end position="127"/>
    </location>
</feature>
<dbReference type="Proteomes" id="UP000007648">
    <property type="component" value="Unassembled WGS sequence"/>
</dbReference>
<feature type="compositionally biased region" description="Polar residues" evidence="2">
    <location>
        <begin position="899"/>
        <end position="910"/>
    </location>
</feature>
<feature type="region of interest" description="Disordered" evidence="2">
    <location>
        <begin position="520"/>
        <end position="641"/>
    </location>
</feature>
<dbReference type="InterPro" id="IPR026677">
    <property type="entry name" value="Spata31g1-like"/>
</dbReference>
<reference evidence="4" key="2">
    <citation type="submission" date="2025-08" db="UniProtKB">
        <authorList>
            <consortium name="Ensembl"/>
        </authorList>
    </citation>
    <scope>IDENTIFICATION</scope>
</reference>
<name>A0A7N4V719_SARHA</name>
<keyword evidence="1" id="KW-0175">Coiled coil</keyword>
<dbReference type="AlphaFoldDB" id="A0A7N4V719"/>
<dbReference type="Pfam" id="PF14650">
    <property type="entry name" value="FAM75"/>
    <property type="match status" value="1"/>
</dbReference>
<reference evidence="4 5" key="1">
    <citation type="journal article" date="2011" name="Proc. Natl. Acad. Sci. U.S.A.">
        <title>Genetic diversity and population structure of the endangered marsupial Sarcophilus harrisii (Tasmanian devil).</title>
        <authorList>
            <person name="Miller W."/>
            <person name="Hayes V.M."/>
            <person name="Ratan A."/>
            <person name="Petersen D.C."/>
            <person name="Wittekindt N.E."/>
            <person name="Miller J."/>
            <person name="Walenz B."/>
            <person name="Knight J."/>
            <person name="Qi J."/>
            <person name="Zhao F."/>
            <person name="Wang Q."/>
            <person name="Bedoya-Reina O.C."/>
            <person name="Katiyar N."/>
            <person name="Tomsho L.P."/>
            <person name="Kasson L.M."/>
            <person name="Hardie R.A."/>
            <person name="Woodbridge P."/>
            <person name="Tindall E.A."/>
            <person name="Bertelsen M.F."/>
            <person name="Dixon D."/>
            <person name="Pyecroft S."/>
            <person name="Helgen K.M."/>
            <person name="Lesk A.M."/>
            <person name="Pringle T.H."/>
            <person name="Patterson N."/>
            <person name="Zhang Y."/>
            <person name="Kreiss A."/>
            <person name="Woods G.M."/>
            <person name="Jones M.E."/>
            <person name="Schuster S.C."/>
        </authorList>
    </citation>
    <scope>NUCLEOTIDE SEQUENCE [LARGE SCALE GENOMIC DNA]</scope>
</reference>
<dbReference type="Ensembl" id="ENSSHAT00000024929.1">
    <property type="protein sequence ID" value="ENSSHAP00000044082.1"/>
    <property type="gene ID" value="ENSSHAG00000022175.1"/>
</dbReference>
<reference evidence="4" key="3">
    <citation type="submission" date="2025-09" db="UniProtKB">
        <authorList>
            <consortium name="Ensembl"/>
        </authorList>
    </citation>
    <scope>IDENTIFICATION</scope>
</reference>
<evidence type="ECO:0000256" key="2">
    <source>
        <dbReference type="SAM" id="MobiDB-lite"/>
    </source>
</evidence>
<feature type="compositionally biased region" description="Basic residues" evidence="2">
    <location>
        <begin position="816"/>
        <end position="825"/>
    </location>
</feature>
<proteinExistence type="predicted"/>
<gene>
    <name evidence="4" type="primary">SPATA31G1</name>
</gene>
<feature type="compositionally biased region" description="Gly residues" evidence="2">
    <location>
        <begin position="829"/>
        <end position="841"/>
    </location>
</feature>
<feature type="compositionally biased region" description="Polar residues" evidence="2">
    <location>
        <begin position="521"/>
        <end position="531"/>
    </location>
</feature>
<feature type="compositionally biased region" description="Basic and acidic residues" evidence="2">
    <location>
        <begin position="738"/>
        <end position="751"/>
    </location>
</feature>
<evidence type="ECO:0000256" key="1">
    <source>
        <dbReference type="SAM" id="Coils"/>
    </source>
</evidence>
<evidence type="ECO:0000259" key="3">
    <source>
        <dbReference type="Pfam" id="PF14650"/>
    </source>
</evidence>
<sequence>MRMLTVKAQLGLIWGEIKEALLPLGCSQCGCSCPQSPGNLLILLLFLIWHFRRKYHQWLPTKRDGSQNPVLPFLFLIAHNFLERAQSWKPQSWKRLLFHKEKEEEEKEEQEDEEEKEEDLLRQMRLDPWWCFYPSKMEAEPKTPFFQTETLGTPNENVGSVYPSFWGPGGTYQPFGGSEGFPVRTVTPDPGPSSYYLPKPAGLIQVPSSLDPLSASSAKAKGNIQLFWGLPSLHSESLGSTFSVSGCTFPMGATHQQSFSDTPLIFFNELSYLPLPNLLVKTVSLPPPYLPSISPFPVLQENCEVAEMAFPELPNDPQIPWCTPESQEPILDPTLPLFSPPRSPGEPQGIDFMEVTKVMASEGYESQDMQQSELAWLPESLAQTPSSTSVPFPEAQGVNGPMEDLKVTVSEALLKDQWQSQLPQDPEPLLSASPQHLLSPQRYGLMGTSSETAPLTLPGPIAPCHNTQQSEPPWAPGTSCLSPQGTGLTEGPRVTAPMILHVPEVPWLNMPAGPLAPGLTMGSQTELQGASSIPVPKGTAPSWDIMQTQPPWTPGLPAFSQAEPQEASSKGVPGPLAGSESPGWGYNTPALEPPSQMWPPSDTGEDEHHPPETLSTSRMSQEEGAIGETPLPTRRAPGPGAEACSWNKEPRTQFKKHQYNPDPHSLAPSPPFPGLFFPRTPIQQELCPPTCQIPAPNPTHQGTVGTPPNCAHVQAKKAMSQDLLCQPAATHQPQLQELARDGQDPAREGREVPLASPQIPDLQAPEVAEPQPLSQPDKSLAAAKMPCAPRRARVGGSEKPGPPAPGKGPAKATVLSRKREHSRKPKAGDQGGGDAGWGKGQASGSKKPASRQPARRSLVPPQQGRRNLCQAAPPPKPEISQALPTQDPSKGQGVGGGDSSISRPPWSRSQGGRGPRRESCGPAKRGLQKFLGGLLNSLSYSPRTLSVESLQAAQDPRLARPCVPQPSKETESSL</sequence>
<feature type="region of interest" description="Disordered" evidence="2">
    <location>
        <begin position="738"/>
        <end position="925"/>
    </location>
</feature>
<protein>
    <recommendedName>
        <fullName evidence="3">SPATA31 domain-containing protein</fullName>
    </recommendedName>
</protein>
<accession>A0A7N4V719</accession>
<dbReference type="GeneTree" id="ENSGT00970000197396"/>
<feature type="region of interest" description="Disordered" evidence="2">
    <location>
        <begin position="951"/>
        <end position="974"/>
    </location>
</feature>
<dbReference type="PANTHER" id="PTHR21777">
    <property type="entry name" value="RCG55159-LIKE"/>
    <property type="match status" value="1"/>
</dbReference>
<dbReference type="InterPro" id="IPR039509">
    <property type="entry name" value="SPATA31"/>
</dbReference>